<dbReference type="InterPro" id="IPR014710">
    <property type="entry name" value="RmlC-like_jellyroll"/>
</dbReference>
<dbReference type="PROSITE" id="PS50042">
    <property type="entry name" value="CNMP_BINDING_3"/>
    <property type="match status" value="1"/>
</dbReference>
<dbReference type="EMBL" id="OCNE01000014">
    <property type="protein sequence ID" value="SOD64075.1"/>
    <property type="molecule type" value="Genomic_DNA"/>
</dbReference>
<protein>
    <submittedName>
        <fullName evidence="3">Cyclic nucleotide-binding domain-containing protein</fullName>
    </submittedName>
</protein>
<feature type="domain" description="Cyclic nucleotide-binding" evidence="2">
    <location>
        <begin position="34"/>
        <end position="103"/>
    </location>
</feature>
<keyword evidence="4" id="KW-1185">Reference proteome</keyword>
<proteinExistence type="predicted"/>
<dbReference type="AlphaFoldDB" id="A0A286DZJ5"/>
<accession>A0A286DZJ5</accession>
<feature type="region of interest" description="Disordered" evidence="1">
    <location>
        <begin position="1"/>
        <end position="26"/>
    </location>
</feature>
<evidence type="ECO:0000259" key="2">
    <source>
        <dbReference type="PROSITE" id="PS50042"/>
    </source>
</evidence>
<dbReference type="CDD" id="cd00038">
    <property type="entry name" value="CAP_ED"/>
    <property type="match status" value="1"/>
</dbReference>
<organism evidence="3 4">
    <name type="scientific">Streptomyces zhaozhouensis</name>
    <dbReference type="NCBI Taxonomy" id="1300267"/>
    <lineage>
        <taxon>Bacteria</taxon>
        <taxon>Bacillati</taxon>
        <taxon>Actinomycetota</taxon>
        <taxon>Actinomycetes</taxon>
        <taxon>Kitasatosporales</taxon>
        <taxon>Streptomycetaceae</taxon>
        <taxon>Streptomyces</taxon>
    </lineage>
</organism>
<dbReference type="InterPro" id="IPR000595">
    <property type="entry name" value="cNMP-bd_dom"/>
</dbReference>
<evidence type="ECO:0000313" key="3">
    <source>
        <dbReference type="EMBL" id="SOD64075.1"/>
    </source>
</evidence>
<sequence>MEGPPPNGGGGEWTAPPGRVRAGKEAAMTAPRRLLRVLPPAHRDALMELASEVSFEQGRRIFEERGTADRFWIVRSGTVTLDLRLGGPRPTAVSSLESGDLLGWSWLFPPFQWDFGAEALSPVRAYEFQGAEVQARCESDPAFGYALLRVIAEILAHRVQAARVRLLDLFAPHAAGR</sequence>
<dbReference type="SUPFAM" id="SSF51206">
    <property type="entry name" value="cAMP-binding domain-like"/>
    <property type="match status" value="1"/>
</dbReference>
<dbReference type="Gene3D" id="2.60.120.10">
    <property type="entry name" value="Jelly Rolls"/>
    <property type="match status" value="1"/>
</dbReference>
<dbReference type="InterPro" id="IPR018490">
    <property type="entry name" value="cNMP-bd_dom_sf"/>
</dbReference>
<name>A0A286DZJ5_9ACTN</name>
<reference evidence="3 4" key="1">
    <citation type="submission" date="2017-09" db="EMBL/GenBank/DDBJ databases">
        <authorList>
            <person name="Ehlers B."/>
            <person name="Leendertz F.H."/>
        </authorList>
    </citation>
    <scope>NUCLEOTIDE SEQUENCE [LARGE SCALE GENOMIC DNA]</scope>
    <source>
        <strain evidence="3 4">CGMCC 4.7095</strain>
    </source>
</reference>
<evidence type="ECO:0000256" key="1">
    <source>
        <dbReference type="SAM" id="MobiDB-lite"/>
    </source>
</evidence>
<dbReference type="Proteomes" id="UP000219072">
    <property type="component" value="Unassembled WGS sequence"/>
</dbReference>
<dbReference type="Pfam" id="PF00027">
    <property type="entry name" value="cNMP_binding"/>
    <property type="match status" value="1"/>
</dbReference>
<evidence type="ECO:0000313" key="4">
    <source>
        <dbReference type="Proteomes" id="UP000219072"/>
    </source>
</evidence>
<gene>
    <name evidence="3" type="ORF">SAMN06297387_11455</name>
</gene>